<keyword evidence="1" id="KW-0732">Signal</keyword>
<protein>
    <submittedName>
        <fullName evidence="2">Uncharacterized protein</fullName>
    </submittedName>
</protein>
<organism evidence="2 3">
    <name type="scientific">Podospora aff. communis PSN243</name>
    <dbReference type="NCBI Taxonomy" id="3040156"/>
    <lineage>
        <taxon>Eukaryota</taxon>
        <taxon>Fungi</taxon>
        <taxon>Dikarya</taxon>
        <taxon>Ascomycota</taxon>
        <taxon>Pezizomycotina</taxon>
        <taxon>Sordariomycetes</taxon>
        <taxon>Sordariomycetidae</taxon>
        <taxon>Sordariales</taxon>
        <taxon>Podosporaceae</taxon>
        <taxon>Podospora</taxon>
    </lineage>
</organism>
<proteinExistence type="predicted"/>
<feature type="chain" id="PRO_5043731821" evidence="1">
    <location>
        <begin position="20"/>
        <end position="145"/>
    </location>
</feature>
<dbReference type="Proteomes" id="UP001321760">
    <property type="component" value="Unassembled WGS sequence"/>
</dbReference>
<evidence type="ECO:0000313" key="2">
    <source>
        <dbReference type="EMBL" id="KAK4442417.1"/>
    </source>
</evidence>
<reference evidence="2" key="1">
    <citation type="journal article" date="2023" name="Mol. Phylogenet. Evol.">
        <title>Genome-scale phylogeny and comparative genomics of the fungal order Sordariales.</title>
        <authorList>
            <person name="Hensen N."/>
            <person name="Bonometti L."/>
            <person name="Westerberg I."/>
            <person name="Brannstrom I.O."/>
            <person name="Guillou S."/>
            <person name="Cros-Aarteil S."/>
            <person name="Calhoun S."/>
            <person name="Haridas S."/>
            <person name="Kuo A."/>
            <person name="Mondo S."/>
            <person name="Pangilinan J."/>
            <person name="Riley R."/>
            <person name="LaButti K."/>
            <person name="Andreopoulos B."/>
            <person name="Lipzen A."/>
            <person name="Chen C."/>
            <person name="Yan M."/>
            <person name="Daum C."/>
            <person name="Ng V."/>
            <person name="Clum A."/>
            <person name="Steindorff A."/>
            <person name="Ohm R.A."/>
            <person name="Martin F."/>
            <person name="Silar P."/>
            <person name="Natvig D.O."/>
            <person name="Lalanne C."/>
            <person name="Gautier V."/>
            <person name="Ament-Velasquez S.L."/>
            <person name="Kruys A."/>
            <person name="Hutchinson M.I."/>
            <person name="Powell A.J."/>
            <person name="Barry K."/>
            <person name="Miller A.N."/>
            <person name="Grigoriev I.V."/>
            <person name="Debuchy R."/>
            <person name="Gladieux P."/>
            <person name="Hiltunen Thoren M."/>
            <person name="Johannesson H."/>
        </authorList>
    </citation>
    <scope>NUCLEOTIDE SEQUENCE</scope>
    <source>
        <strain evidence="2">PSN243</strain>
    </source>
</reference>
<dbReference type="EMBL" id="MU866017">
    <property type="protein sequence ID" value="KAK4442417.1"/>
    <property type="molecule type" value="Genomic_DNA"/>
</dbReference>
<gene>
    <name evidence="2" type="ORF">QBC34DRAFT_387310</name>
</gene>
<dbReference type="AlphaFoldDB" id="A0AAV9G4X2"/>
<keyword evidence="3" id="KW-1185">Reference proteome</keyword>
<reference evidence="2" key="2">
    <citation type="submission" date="2023-05" db="EMBL/GenBank/DDBJ databases">
        <authorList>
            <consortium name="Lawrence Berkeley National Laboratory"/>
            <person name="Steindorff A."/>
            <person name="Hensen N."/>
            <person name="Bonometti L."/>
            <person name="Westerberg I."/>
            <person name="Brannstrom I.O."/>
            <person name="Guillou S."/>
            <person name="Cros-Aarteil S."/>
            <person name="Calhoun S."/>
            <person name="Haridas S."/>
            <person name="Kuo A."/>
            <person name="Mondo S."/>
            <person name="Pangilinan J."/>
            <person name="Riley R."/>
            <person name="Labutti K."/>
            <person name="Andreopoulos B."/>
            <person name="Lipzen A."/>
            <person name="Chen C."/>
            <person name="Yanf M."/>
            <person name="Daum C."/>
            <person name="Ng V."/>
            <person name="Clum A."/>
            <person name="Ohm R."/>
            <person name="Martin F."/>
            <person name="Silar P."/>
            <person name="Natvig D."/>
            <person name="Lalanne C."/>
            <person name="Gautier V."/>
            <person name="Ament-Velasquez S.L."/>
            <person name="Kruys A."/>
            <person name="Hutchinson M.I."/>
            <person name="Powell A.J."/>
            <person name="Barry K."/>
            <person name="Miller A.N."/>
            <person name="Grigoriev I.V."/>
            <person name="Debuchy R."/>
            <person name="Gladieux P."/>
            <person name="Thoren M.H."/>
            <person name="Johannesson H."/>
        </authorList>
    </citation>
    <scope>NUCLEOTIDE SEQUENCE</scope>
    <source>
        <strain evidence="2">PSN243</strain>
    </source>
</reference>
<feature type="signal peptide" evidence="1">
    <location>
        <begin position="1"/>
        <end position="19"/>
    </location>
</feature>
<comment type="caution">
    <text evidence="2">The sequence shown here is derived from an EMBL/GenBank/DDBJ whole genome shotgun (WGS) entry which is preliminary data.</text>
</comment>
<evidence type="ECO:0000313" key="3">
    <source>
        <dbReference type="Proteomes" id="UP001321760"/>
    </source>
</evidence>
<evidence type="ECO:0000256" key="1">
    <source>
        <dbReference type="SAM" id="SignalP"/>
    </source>
</evidence>
<accession>A0AAV9G4X2</accession>
<sequence length="145" mass="15286">MQLPTLLLFLSALSCGAFAGIVPYCRPGQERAECHMIPYNPCLDPNSLAYFTEPACRRKVLPTAVPDCDGCNWCNGCLVLNGDDKGAANVERPKPDTPVSALKSVNSAAIYKRVPTLATVAVVVESGFAGSASVAAPTATTLRTR</sequence>
<name>A0AAV9G4X2_9PEZI</name>